<dbReference type="AlphaFoldDB" id="X1K7P7"/>
<dbReference type="SUPFAM" id="SSF52172">
    <property type="entry name" value="CheY-like"/>
    <property type="match status" value="1"/>
</dbReference>
<dbReference type="GO" id="GO:0000160">
    <property type="term" value="P:phosphorelay signal transduction system"/>
    <property type="evidence" value="ECO:0007669"/>
    <property type="project" value="InterPro"/>
</dbReference>
<dbReference type="PANTHER" id="PTHR44591">
    <property type="entry name" value="STRESS RESPONSE REGULATOR PROTEIN 1"/>
    <property type="match status" value="1"/>
</dbReference>
<evidence type="ECO:0000259" key="2">
    <source>
        <dbReference type="PROSITE" id="PS50110"/>
    </source>
</evidence>
<dbReference type="InterPro" id="IPR011006">
    <property type="entry name" value="CheY-like_superfamily"/>
</dbReference>
<dbReference type="CDD" id="cd17574">
    <property type="entry name" value="REC_OmpR"/>
    <property type="match status" value="1"/>
</dbReference>
<accession>X1K7P7</accession>
<dbReference type="Pfam" id="PF00072">
    <property type="entry name" value="Response_reg"/>
    <property type="match status" value="1"/>
</dbReference>
<sequence length="123" mass="13604">MGKQLSVLVIDDEQHIRDLFASHPALDSFVVTLASDGRKGIDLAHRYKPDVILLDWMLPDMDGMEVLAEFKKDPDTANTPIFMLTAKKDPSDVGKAICKGADGYFAKPFDIASLARTLRQKLA</sequence>
<evidence type="ECO:0000256" key="1">
    <source>
        <dbReference type="ARBA" id="ARBA00022553"/>
    </source>
</evidence>
<name>X1K7P7_9ZZZZ</name>
<gene>
    <name evidence="3" type="ORF">S03H2_62566</name>
</gene>
<dbReference type="PROSITE" id="PS50110">
    <property type="entry name" value="RESPONSE_REGULATORY"/>
    <property type="match status" value="1"/>
</dbReference>
<dbReference type="PANTHER" id="PTHR44591:SF3">
    <property type="entry name" value="RESPONSE REGULATORY DOMAIN-CONTAINING PROTEIN"/>
    <property type="match status" value="1"/>
</dbReference>
<feature type="non-terminal residue" evidence="3">
    <location>
        <position position="123"/>
    </location>
</feature>
<dbReference type="InterPro" id="IPR001789">
    <property type="entry name" value="Sig_transdc_resp-reg_receiver"/>
</dbReference>
<protein>
    <recommendedName>
        <fullName evidence="2">Response regulatory domain-containing protein</fullName>
    </recommendedName>
</protein>
<comment type="caution">
    <text evidence="3">The sequence shown here is derived from an EMBL/GenBank/DDBJ whole genome shotgun (WGS) entry which is preliminary data.</text>
</comment>
<dbReference type="EMBL" id="BARU01040471">
    <property type="protein sequence ID" value="GAH78108.1"/>
    <property type="molecule type" value="Genomic_DNA"/>
</dbReference>
<proteinExistence type="predicted"/>
<feature type="domain" description="Response regulatory" evidence="2">
    <location>
        <begin position="6"/>
        <end position="122"/>
    </location>
</feature>
<keyword evidence="1" id="KW-0597">Phosphoprotein</keyword>
<dbReference type="InterPro" id="IPR050595">
    <property type="entry name" value="Bact_response_regulator"/>
</dbReference>
<dbReference type="SMART" id="SM00448">
    <property type="entry name" value="REC"/>
    <property type="match status" value="1"/>
</dbReference>
<evidence type="ECO:0000313" key="3">
    <source>
        <dbReference type="EMBL" id="GAH78108.1"/>
    </source>
</evidence>
<organism evidence="3">
    <name type="scientific">marine sediment metagenome</name>
    <dbReference type="NCBI Taxonomy" id="412755"/>
    <lineage>
        <taxon>unclassified sequences</taxon>
        <taxon>metagenomes</taxon>
        <taxon>ecological metagenomes</taxon>
    </lineage>
</organism>
<dbReference type="Gene3D" id="3.40.50.2300">
    <property type="match status" value="1"/>
</dbReference>
<reference evidence="3" key="1">
    <citation type="journal article" date="2014" name="Front. Microbiol.">
        <title>High frequency of phylogenetically diverse reductive dehalogenase-homologous genes in deep subseafloor sedimentary metagenomes.</title>
        <authorList>
            <person name="Kawai M."/>
            <person name="Futagami T."/>
            <person name="Toyoda A."/>
            <person name="Takaki Y."/>
            <person name="Nishi S."/>
            <person name="Hori S."/>
            <person name="Arai W."/>
            <person name="Tsubouchi T."/>
            <person name="Morono Y."/>
            <person name="Uchiyama I."/>
            <person name="Ito T."/>
            <person name="Fujiyama A."/>
            <person name="Inagaki F."/>
            <person name="Takami H."/>
        </authorList>
    </citation>
    <scope>NUCLEOTIDE SEQUENCE</scope>
    <source>
        <strain evidence="3">Expedition CK06-06</strain>
    </source>
</reference>